<dbReference type="PRINTS" id="PR01021">
    <property type="entry name" value="OMPADOMAIN"/>
</dbReference>
<protein>
    <submittedName>
        <fullName evidence="7">OmpA family protein</fullName>
    </submittedName>
</protein>
<feature type="domain" description="OmpA-like" evidence="6">
    <location>
        <begin position="362"/>
        <end position="478"/>
    </location>
</feature>
<dbReference type="InterPro" id="IPR050330">
    <property type="entry name" value="Bact_OuterMem_StrucFunc"/>
</dbReference>
<gene>
    <name evidence="7" type="ORF">FOB44_18115</name>
</gene>
<dbReference type="PANTHER" id="PTHR30329:SF21">
    <property type="entry name" value="LIPOPROTEIN YIAD-RELATED"/>
    <property type="match status" value="1"/>
</dbReference>
<dbReference type="InterPro" id="IPR036737">
    <property type="entry name" value="OmpA-like_sf"/>
</dbReference>
<keyword evidence="8" id="KW-1185">Reference proteome</keyword>
<reference evidence="7 8" key="1">
    <citation type="submission" date="2019-09" db="EMBL/GenBank/DDBJ databases">
        <title>FDA dAtabase for Regulatory Grade micrObial Sequences (FDA-ARGOS): Supporting development and validation of Infectious Disease Dx tests.</title>
        <authorList>
            <person name="Sciortino C."/>
            <person name="Tallon L."/>
            <person name="Sadzewicz L."/>
            <person name="Vavikolanu K."/>
            <person name="Mehta A."/>
            <person name="Aluvathingal J."/>
            <person name="Nadendla S."/>
            <person name="Nandy P."/>
            <person name="Geyer C."/>
            <person name="Yan Y."/>
            <person name="Sichtig H."/>
        </authorList>
    </citation>
    <scope>NUCLEOTIDE SEQUENCE [LARGE SCALE GENOMIC DNA]</scope>
    <source>
        <strain evidence="7 8">FDAARGOS_636</strain>
    </source>
</reference>
<dbReference type="PROSITE" id="PS51123">
    <property type="entry name" value="OMPA_2"/>
    <property type="match status" value="1"/>
</dbReference>
<dbReference type="InterPro" id="IPR006664">
    <property type="entry name" value="OMP_bac"/>
</dbReference>
<evidence type="ECO:0000256" key="3">
    <source>
        <dbReference type="ARBA" id="ARBA00023237"/>
    </source>
</evidence>
<organism evidence="7 8">
    <name type="scientific">Chryseobacterium gallinarum</name>
    <dbReference type="NCBI Taxonomy" id="1324352"/>
    <lineage>
        <taxon>Bacteria</taxon>
        <taxon>Pseudomonadati</taxon>
        <taxon>Bacteroidota</taxon>
        <taxon>Flavobacteriia</taxon>
        <taxon>Flavobacteriales</taxon>
        <taxon>Weeksellaceae</taxon>
        <taxon>Chryseobacterium group</taxon>
        <taxon>Chryseobacterium</taxon>
    </lineage>
</organism>
<keyword evidence="2 4" id="KW-0472">Membrane</keyword>
<comment type="subcellular location">
    <subcellularLocation>
        <location evidence="1">Cell outer membrane</location>
    </subcellularLocation>
</comment>
<evidence type="ECO:0000256" key="2">
    <source>
        <dbReference type="ARBA" id="ARBA00023136"/>
    </source>
</evidence>
<name>A0ABX6KV97_CHRGL</name>
<dbReference type="SUPFAM" id="SSF103088">
    <property type="entry name" value="OmpA-like"/>
    <property type="match status" value="1"/>
</dbReference>
<dbReference type="RefSeq" id="WP_168239389.1">
    <property type="nucleotide sequence ID" value="NZ_CP050995.1"/>
</dbReference>
<dbReference type="Pfam" id="PF00691">
    <property type="entry name" value="OmpA"/>
    <property type="match status" value="1"/>
</dbReference>
<evidence type="ECO:0000256" key="4">
    <source>
        <dbReference type="PROSITE-ProRule" id="PRU00473"/>
    </source>
</evidence>
<sequence>MKLSLAIVALALALPTAGYAQDSTAVSKGEYPNTFSSGSANVSPFTNQSKRFNDWSISVGAGVPLLQSSDLTSIKNGNGKNLFGYSAYVSIDKAITHAFGLKLQYDRGETRQGWFNTKDAAPDATAVGARTQYDAISILGDVNFSNLLRRVDNHSPYRWALHGYAGIGTLAYRAYQKDIKGQRLMTEVKPFKLGSMFMQAGAGLKFKVNRRIDIEGRLMYVVTGDDEFDGGGDAYSAINKRSEQVSDNFFNATLGLSLKLGKHESHLMWHDPLQEIYYKLDVLANKNQDIEVCKKGDADNDGVCDDWDRQLDTPAGARVDGAGVALDTDLDGVIDLYDKCVTVPGPVENNGCPTTTTGPVVETETKLEGIEFDLNSDRILPSNTPILNNAVNYINSSSGAYNVIGATDTRGTDAYNQKLSERRANNVKNYLIKNGVQSDKLKAIGKGEKDLKYPECEPATKCPEWKNRANRRVYFEAK</sequence>
<feature type="chain" id="PRO_5045815672" evidence="5">
    <location>
        <begin position="21"/>
        <end position="478"/>
    </location>
</feature>
<dbReference type="SUPFAM" id="SSF103647">
    <property type="entry name" value="TSP type-3 repeat"/>
    <property type="match status" value="1"/>
</dbReference>
<evidence type="ECO:0000256" key="5">
    <source>
        <dbReference type="SAM" id="SignalP"/>
    </source>
</evidence>
<evidence type="ECO:0000256" key="1">
    <source>
        <dbReference type="ARBA" id="ARBA00004442"/>
    </source>
</evidence>
<dbReference type="PANTHER" id="PTHR30329">
    <property type="entry name" value="STATOR ELEMENT OF FLAGELLAR MOTOR COMPLEX"/>
    <property type="match status" value="1"/>
</dbReference>
<evidence type="ECO:0000259" key="6">
    <source>
        <dbReference type="PROSITE" id="PS51123"/>
    </source>
</evidence>
<proteinExistence type="predicted"/>
<dbReference type="Gene3D" id="3.30.1330.60">
    <property type="entry name" value="OmpA-like domain"/>
    <property type="match status" value="1"/>
</dbReference>
<dbReference type="Proteomes" id="UP000501570">
    <property type="component" value="Chromosome"/>
</dbReference>
<dbReference type="PROSITE" id="PS01068">
    <property type="entry name" value="OMPA_1"/>
    <property type="match status" value="1"/>
</dbReference>
<dbReference type="InterPro" id="IPR006665">
    <property type="entry name" value="OmpA-like"/>
</dbReference>
<keyword evidence="5" id="KW-0732">Signal</keyword>
<evidence type="ECO:0000313" key="7">
    <source>
        <dbReference type="EMBL" id="QIY92450.1"/>
    </source>
</evidence>
<keyword evidence="3" id="KW-0998">Cell outer membrane</keyword>
<dbReference type="EMBL" id="CP050995">
    <property type="protein sequence ID" value="QIY92450.1"/>
    <property type="molecule type" value="Genomic_DNA"/>
</dbReference>
<dbReference type="InterPro" id="IPR006690">
    <property type="entry name" value="OMPA-like_CS"/>
</dbReference>
<evidence type="ECO:0000313" key="8">
    <source>
        <dbReference type="Proteomes" id="UP000501570"/>
    </source>
</evidence>
<dbReference type="InterPro" id="IPR028974">
    <property type="entry name" value="TSP_type-3_rpt"/>
</dbReference>
<accession>A0ABX6KV97</accession>
<dbReference type="CDD" id="cd07185">
    <property type="entry name" value="OmpA_C-like"/>
    <property type="match status" value="1"/>
</dbReference>
<feature type="signal peptide" evidence="5">
    <location>
        <begin position="1"/>
        <end position="20"/>
    </location>
</feature>